<feature type="compositionally biased region" description="Basic and acidic residues" evidence="1">
    <location>
        <begin position="241"/>
        <end position="254"/>
    </location>
</feature>
<dbReference type="Proteomes" id="UP000042958">
    <property type="component" value="Unassembled WGS sequence"/>
</dbReference>
<evidence type="ECO:0000259" key="3">
    <source>
        <dbReference type="PROSITE" id="PS50006"/>
    </source>
</evidence>
<dbReference type="PANTHER" id="PTHR15715">
    <property type="entry name" value="CENTROSOMAL PROTEIN OF 170 KDA"/>
    <property type="match status" value="1"/>
</dbReference>
<feature type="region of interest" description="Disordered" evidence="1">
    <location>
        <begin position="523"/>
        <end position="545"/>
    </location>
</feature>
<feature type="compositionally biased region" description="Polar residues" evidence="1">
    <location>
        <begin position="190"/>
        <end position="206"/>
    </location>
</feature>
<organism evidence="4 5">
    <name type="scientific">Penicillium brasilianum</name>
    <dbReference type="NCBI Taxonomy" id="104259"/>
    <lineage>
        <taxon>Eukaryota</taxon>
        <taxon>Fungi</taxon>
        <taxon>Dikarya</taxon>
        <taxon>Ascomycota</taxon>
        <taxon>Pezizomycotina</taxon>
        <taxon>Eurotiomycetes</taxon>
        <taxon>Eurotiomycetidae</taxon>
        <taxon>Eurotiales</taxon>
        <taxon>Aspergillaceae</taxon>
        <taxon>Penicillium</taxon>
    </lineage>
</organism>
<dbReference type="EMBL" id="CDHK01000002">
    <property type="protein sequence ID" value="CEJ56074.1"/>
    <property type="molecule type" value="Genomic_DNA"/>
</dbReference>
<dbReference type="InterPro" id="IPR008984">
    <property type="entry name" value="SMAD_FHA_dom_sf"/>
</dbReference>
<accession>A0A0F7TH20</accession>
<feature type="region of interest" description="Disordered" evidence="1">
    <location>
        <begin position="452"/>
        <end position="496"/>
    </location>
</feature>
<dbReference type="InterPro" id="IPR000253">
    <property type="entry name" value="FHA_dom"/>
</dbReference>
<feature type="region of interest" description="Disordered" evidence="1">
    <location>
        <begin position="241"/>
        <end position="306"/>
    </location>
</feature>
<dbReference type="OrthoDB" id="4096268at2759"/>
<feature type="region of interest" description="Disordered" evidence="1">
    <location>
        <begin position="171"/>
        <end position="216"/>
    </location>
</feature>
<keyword evidence="5" id="KW-1185">Reference proteome</keyword>
<keyword evidence="2" id="KW-0812">Transmembrane</keyword>
<dbReference type="AlphaFoldDB" id="A0A0F7TH20"/>
<dbReference type="InterPro" id="IPR051176">
    <property type="entry name" value="Cent_Immune-Sig_Mod"/>
</dbReference>
<dbReference type="SUPFAM" id="SSF49879">
    <property type="entry name" value="SMAD/FHA domain"/>
    <property type="match status" value="1"/>
</dbReference>
<feature type="domain" description="FHA" evidence="3">
    <location>
        <begin position="35"/>
        <end position="121"/>
    </location>
</feature>
<dbReference type="STRING" id="104259.A0A0F7TH20"/>
<reference evidence="5" key="1">
    <citation type="journal article" date="2015" name="Genome Announc.">
        <title>Draft genome sequence of the fungus Penicillium brasilianum MG11.</title>
        <authorList>
            <person name="Horn F."/>
            <person name="Linde J."/>
            <person name="Mattern D.J."/>
            <person name="Walther G."/>
            <person name="Guthke R."/>
            <person name="Brakhage A.A."/>
            <person name="Valiante V."/>
        </authorList>
    </citation>
    <scope>NUCLEOTIDE SEQUENCE [LARGE SCALE GENOMIC DNA]</scope>
    <source>
        <strain evidence="5">MG11</strain>
    </source>
</reference>
<dbReference type="Pfam" id="PF00498">
    <property type="entry name" value="FHA"/>
    <property type="match status" value="1"/>
</dbReference>
<dbReference type="PANTHER" id="PTHR15715:SF37">
    <property type="entry name" value="LD47843P"/>
    <property type="match status" value="1"/>
</dbReference>
<sequence>MSEPQASVVLHPISPLGPESSITRSFTLSNSNPIFEIGRSSKREVKNRTPAKDNGWFDSRVMSRDHAELGFNMDNEVSSHYLPFISFPRRMGYAEPRYSQKMIYIRDFGSTHGTWLNNIKLVTDEATPLLNGDILRFGIDVDRGDEEFPALSVRCGVSWSQPISDLEISPCDPSDMLYNQTADPAPTAPESKQASELRPSSTTNTFCVPDDDESDAGEIKVNQISPFKIGDGDITVIYDESKQDSHPTSHRHELSLNSGLHGSECDQAFPMESSHEDYSESSNGEDSEFDSDPSSFSQVSDSEEEGEPFNYLDFRYPISDDEISGSVDGSDVNSQAADFEDDYSVGQDEDEEDCIDPSMLTHEDNVPLPSVDGAVHSFTGAMHNFTTSGVIPKPLFKAEVQEQGPGSVQNQHIFFSSPFPLTPITPVLDHKREEDDGSQRLGRLSIRDMLNNYQDGPFAGPSDSASKDSSLEEDVVAESSSPAPLKRKASEMESQDAQIIESIMPPSEKLDLETISQSQVAEAISSALSESPESEPPKKRVKATHDTSNNIASYTATAVISALLGGLGTIAILAALPAEYFQ</sequence>
<dbReference type="PROSITE" id="PS50006">
    <property type="entry name" value="FHA_DOMAIN"/>
    <property type="match status" value="1"/>
</dbReference>
<proteinExistence type="predicted"/>
<protein>
    <recommendedName>
        <fullName evidence="3">FHA domain-containing protein</fullName>
    </recommendedName>
</protein>
<dbReference type="Gene3D" id="2.60.200.20">
    <property type="match status" value="1"/>
</dbReference>
<name>A0A0F7TH20_PENBI</name>
<dbReference type="GO" id="GO:0005737">
    <property type="term" value="C:cytoplasm"/>
    <property type="evidence" value="ECO:0007669"/>
    <property type="project" value="TreeGrafter"/>
</dbReference>
<gene>
    <name evidence="4" type="ORF">PMG11_02298</name>
</gene>
<keyword evidence="2" id="KW-0472">Membrane</keyword>
<evidence type="ECO:0000256" key="2">
    <source>
        <dbReference type="SAM" id="Phobius"/>
    </source>
</evidence>
<keyword evidence="2" id="KW-1133">Transmembrane helix</keyword>
<evidence type="ECO:0000313" key="4">
    <source>
        <dbReference type="EMBL" id="CEJ56074.1"/>
    </source>
</evidence>
<evidence type="ECO:0000313" key="5">
    <source>
        <dbReference type="Proteomes" id="UP000042958"/>
    </source>
</evidence>
<feature type="transmembrane region" description="Helical" evidence="2">
    <location>
        <begin position="551"/>
        <end position="576"/>
    </location>
</feature>
<evidence type="ECO:0000256" key="1">
    <source>
        <dbReference type="SAM" id="MobiDB-lite"/>
    </source>
</evidence>